<sequence>METPHPRTHVHAAAALAASAVTLLAFLTASVLPRGEILFVIPAWVTPLAAALGVTAAAAMMFRHHSVTTALTAIALGMLLLAAGGVFFDIAMPINYLFVGEPVPDWPMALTRALALVAAILLFRALVRYRRRALAQCRDCGRNSTTPPVEQRLWLGYAGFLSGLPYPLLKTHWALGGTIGLDHSDLARDGFTRGWLVVPAALVGLVLSLALVHRWGRVWPRWIPGLAGRPTPRGLLLFGGWFGSGLLLTMGLPAAVQMLGIPGAPAPRPIEGMHAWPPMVFYGSWLLWGLVLTPATRFYQLRTRGRCGLCGLGPEPA</sequence>
<protein>
    <submittedName>
        <fullName evidence="2">Uncharacterized protein</fullName>
    </submittedName>
</protein>
<keyword evidence="1" id="KW-0472">Membrane</keyword>
<feature type="transmembrane region" description="Helical" evidence="1">
    <location>
        <begin position="12"/>
        <end position="31"/>
    </location>
</feature>
<feature type="transmembrane region" description="Helical" evidence="1">
    <location>
        <begin position="106"/>
        <end position="127"/>
    </location>
</feature>
<evidence type="ECO:0000313" key="2">
    <source>
        <dbReference type="EMBL" id="GAA0551595.1"/>
    </source>
</evidence>
<feature type="transmembrane region" description="Helical" evidence="1">
    <location>
        <begin position="71"/>
        <end position="94"/>
    </location>
</feature>
<reference evidence="2 3" key="1">
    <citation type="journal article" date="2019" name="Int. J. Syst. Evol. Microbiol.">
        <title>The Global Catalogue of Microorganisms (GCM) 10K type strain sequencing project: providing services to taxonomists for standard genome sequencing and annotation.</title>
        <authorList>
            <consortium name="The Broad Institute Genomics Platform"/>
            <consortium name="The Broad Institute Genome Sequencing Center for Infectious Disease"/>
            <person name="Wu L."/>
            <person name="Ma J."/>
        </authorList>
    </citation>
    <scope>NUCLEOTIDE SEQUENCE [LARGE SCALE GENOMIC DNA]</scope>
    <source>
        <strain evidence="2 3">JCM 10303</strain>
    </source>
</reference>
<gene>
    <name evidence="2" type="ORF">GCM10009533_57420</name>
</gene>
<feature type="transmembrane region" description="Helical" evidence="1">
    <location>
        <begin position="279"/>
        <end position="299"/>
    </location>
</feature>
<dbReference type="EMBL" id="BAAAGS010000054">
    <property type="protein sequence ID" value="GAA0551595.1"/>
    <property type="molecule type" value="Genomic_DNA"/>
</dbReference>
<accession>A0ABN1DTR4</accession>
<feature type="transmembrane region" description="Helical" evidence="1">
    <location>
        <begin position="234"/>
        <end position="259"/>
    </location>
</feature>
<proteinExistence type="predicted"/>
<feature type="transmembrane region" description="Helical" evidence="1">
    <location>
        <begin position="37"/>
        <end position="59"/>
    </location>
</feature>
<evidence type="ECO:0000256" key="1">
    <source>
        <dbReference type="SAM" id="Phobius"/>
    </source>
</evidence>
<dbReference type="RefSeq" id="WP_009950253.1">
    <property type="nucleotide sequence ID" value="NZ_BAAAGS010000054.1"/>
</dbReference>
<dbReference type="Proteomes" id="UP001500729">
    <property type="component" value="Unassembled WGS sequence"/>
</dbReference>
<comment type="caution">
    <text evidence="2">The sequence shown here is derived from an EMBL/GenBank/DDBJ whole genome shotgun (WGS) entry which is preliminary data.</text>
</comment>
<feature type="transmembrane region" description="Helical" evidence="1">
    <location>
        <begin position="154"/>
        <end position="175"/>
    </location>
</feature>
<keyword evidence="1" id="KW-1133">Transmembrane helix</keyword>
<feature type="transmembrane region" description="Helical" evidence="1">
    <location>
        <begin position="195"/>
        <end position="213"/>
    </location>
</feature>
<evidence type="ECO:0000313" key="3">
    <source>
        <dbReference type="Proteomes" id="UP001500729"/>
    </source>
</evidence>
<name>A0ABN1DTR4_SACER</name>
<organism evidence="2 3">
    <name type="scientific">Saccharopolyspora erythraea</name>
    <name type="common">Streptomyces erythraeus</name>
    <dbReference type="NCBI Taxonomy" id="1836"/>
    <lineage>
        <taxon>Bacteria</taxon>
        <taxon>Bacillati</taxon>
        <taxon>Actinomycetota</taxon>
        <taxon>Actinomycetes</taxon>
        <taxon>Pseudonocardiales</taxon>
        <taxon>Pseudonocardiaceae</taxon>
        <taxon>Saccharopolyspora</taxon>
    </lineage>
</organism>
<keyword evidence="3" id="KW-1185">Reference proteome</keyword>
<keyword evidence="1" id="KW-0812">Transmembrane</keyword>